<evidence type="ECO:0000313" key="2">
    <source>
        <dbReference type="Proteomes" id="UP000516349"/>
    </source>
</evidence>
<sequence length="90" mass="9789">MQCGRYEGLCEHFLKGVEVYALLDGGLIRTTHDSNNTPAQLKGGQIAGTGIGIRKTMGNLFWDVAVTRSIARSGLKDEGVITFFRAGVRF</sequence>
<dbReference type="EMBL" id="CP060244">
    <property type="protein sequence ID" value="QNT77400.1"/>
    <property type="molecule type" value="Genomic_DNA"/>
</dbReference>
<proteinExistence type="predicted"/>
<gene>
    <name evidence="1" type="ORF">JGUZn3_01340</name>
</gene>
<keyword evidence="2" id="KW-1185">Reference proteome</keyword>
<dbReference type="Proteomes" id="UP000516349">
    <property type="component" value="Chromosome"/>
</dbReference>
<accession>A0A7H1NNP0</accession>
<name>A0A7H1NNP0_9PROT</name>
<organism evidence="1 2">
    <name type="scientific">Entomobacter blattae</name>
    <dbReference type="NCBI Taxonomy" id="2762277"/>
    <lineage>
        <taxon>Bacteria</taxon>
        <taxon>Pseudomonadati</taxon>
        <taxon>Pseudomonadota</taxon>
        <taxon>Alphaproteobacteria</taxon>
        <taxon>Acetobacterales</taxon>
        <taxon>Acetobacteraceae</taxon>
        <taxon>Entomobacter</taxon>
    </lineage>
</organism>
<protein>
    <recommendedName>
        <fullName evidence="3">Haemolysin activator HlyB C-terminal domain-containing protein</fullName>
    </recommendedName>
</protein>
<evidence type="ECO:0000313" key="1">
    <source>
        <dbReference type="EMBL" id="QNT77400.1"/>
    </source>
</evidence>
<dbReference type="KEGG" id="ebla:JGUZn3_01340"/>
<evidence type="ECO:0008006" key="3">
    <source>
        <dbReference type="Google" id="ProtNLM"/>
    </source>
</evidence>
<reference evidence="1 2" key="1">
    <citation type="submission" date="2020-08" db="EMBL/GenBank/DDBJ databases">
        <title>Complete genome sequence of Entomobacter blattae G55GP.</title>
        <authorList>
            <person name="Poehlein A."/>
            <person name="Guzman J."/>
            <person name="Daniel R."/>
            <person name="Vilcinskas A."/>
        </authorList>
    </citation>
    <scope>NUCLEOTIDE SEQUENCE [LARGE SCALE GENOMIC DNA]</scope>
    <source>
        <strain evidence="1 2">G55GP</strain>
    </source>
</reference>
<dbReference type="AlphaFoldDB" id="A0A7H1NNP0"/>